<dbReference type="RefSeq" id="XP_009027874.1">
    <property type="nucleotide sequence ID" value="XM_009029626.1"/>
</dbReference>
<reference evidence="1 3" key="2">
    <citation type="journal article" date="2013" name="Nature">
        <title>Insights into bilaterian evolution from three spiralian genomes.</title>
        <authorList>
            <person name="Simakov O."/>
            <person name="Marletaz F."/>
            <person name="Cho S.J."/>
            <person name="Edsinger-Gonzales E."/>
            <person name="Havlak P."/>
            <person name="Hellsten U."/>
            <person name="Kuo D.H."/>
            <person name="Larsson T."/>
            <person name="Lv J."/>
            <person name="Arendt D."/>
            <person name="Savage R."/>
            <person name="Osoegawa K."/>
            <person name="de Jong P."/>
            <person name="Grimwood J."/>
            <person name="Chapman J.A."/>
            <person name="Shapiro H."/>
            <person name="Aerts A."/>
            <person name="Otillar R.P."/>
            <person name="Terry A.Y."/>
            <person name="Boore J.L."/>
            <person name="Grigoriev I.V."/>
            <person name="Lindberg D.R."/>
            <person name="Seaver E.C."/>
            <person name="Weisblat D.A."/>
            <person name="Putnam N.H."/>
            <person name="Rokhsar D.S."/>
        </authorList>
    </citation>
    <scope>NUCLEOTIDE SEQUENCE</scope>
</reference>
<protein>
    <submittedName>
        <fullName evidence="1 2">Uncharacterized protein</fullName>
    </submittedName>
</protein>
<evidence type="ECO:0000313" key="2">
    <source>
        <dbReference type="EnsemblMetazoa" id="HelroP184488"/>
    </source>
</evidence>
<name>T1FLB0_HELRO</name>
<reference evidence="2" key="3">
    <citation type="submission" date="2015-06" db="UniProtKB">
        <authorList>
            <consortium name="EnsemblMetazoa"/>
        </authorList>
    </citation>
    <scope>IDENTIFICATION</scope>
</reference>
<gene>
    <name evidence="2" type="primary">20209609</name>
    <name evidence="1" type="ORF">HELRODRAFT_184488</name>
</gene>
<dbReference type="HOGENOM" id="CLU_738851_0_0_1"/>
<dbReference type="EnsemblMetazoa" id="HelroT184488">
    <property type="protein sequence ID" value="HelroP184488"/>
    <property type="gene ID" value="HelroG184488"/>
</dbReference>
<sequence length="375" mass="42437">MVESCERRDATSEYEKIYSDPTRIEINGRLIFLWTSFVPASAKCVTNDYTTFFMFKSAQSQQLIRFSLSMENVADYCSFASSTTNGLTYFKDPAVPLINNQSIPEDVISGGNYTFNSIAFAFNPSNNQTNTTFDFIKIEVASIPVESFESIVAKILDKSNDHTMKCFDNLLKKSNKNLEKVITLSNSSLEKIFEKFDSSLTLALSNSFERAVRSMSDAVTDSMCQLHNTMSTLSTSVSECQKQVLKLNETPMIEQMTKALWIVERERKDEERRANNVIISGLVEQSGINDRDIVLDLCEKHLAIKPQVIKTRRIGSSRLCVTLSGPSAVDDLIFSSRILRSKPDTRNIFINFDLSKRQTEQAYIKRQARRLAKSA</sequence>
<dbReference type="GeneID" id="20209609"/>
<evidence type="ECO:0000313" key="3">
    <source>
        <dbReference type="Proteomes" id="UP000015101"/>
    </source>
</evidence>
<dbReference type="KEGG" id="hro:HELRODRAFT_184488"/>
<keyword evidence="3" id="KW-1185">Reference proteome</keyword>
<evidence type="ECO:0000313" key="1">
    <source>
        <dbReference type="EMBL" id="ESN94027.1"/>
    </source>
</evidence>
<dbReference type="EMBL" id="AMQM01010226">
    <property type="status" value="NOT_ANNOTATED_CDS"/>
    <property type="molecule type" value="Genomic_DNA"/>
</dbReference>
<dbReference type="AlphaFoldDB" id="T1FLB0"/>
<dbReference type="Proteomes" id="UP000015101">
    <property type="component" value="Unassembled WGS sequence"/>
</dbReference>
<proteinExistence type="predicted"/>
<dbReference type="EMBL" id="KB097573">
    <property type="protein sequence ID" value="ESN94027.1"/>
    <property type="molecule type" value="Genomic_DNA"/>
</dbReference>
<accession>T1FLB0</accession>
<dbReference type="InParanoid" id="T1FLB0"/>
<dbReference type="CTD" id="20209609"/>
<reference evidence="3" key="1">
    <citation type="submission" date="2012-12" db="EMBL/GenBank/DDBJ databases">
        <authorList>
            <person name="Hellsten U."/>
            <person name="Grimwood J."/>
            <person name="Chapman J.A."/>
            <person name="Shapiro H."/>
            <person name="Aerts A."/>
            <person name="Otillar R.P."/>
            <person name="Terry A.Y."/>
            <person name="Boore J.L."/>
            <person name="Simakov O."/>
            <person name="Marletaz F."/>
            <person name="Cho S.-J."/>
            <person name="Edsinger-Gonzales E."/>
            <person name="Havlak P."/>
            <person name="Kuo D.-H."/>
            <person name="Larsson T."/>
            <person name="Lv J."/>
            <person name="Arendt D."/>
            <person name="Savage R."/>
            <person name="Osoegawa K."/>
            <person name="de Jong P."/>
            <person name="Lindberg D.R."/>
            <person name="Seaver E.C."/>
            <person name="Weisblat D.A."/>
            <person name="Putnam N.H."/>
            <person name="Grigoriev I.V."/>
            <person name="Rokhsar D.S."/>
        </authorList>
    </citation>
    <scope>NUCLEOTIDE SEQUENCE</scope>
</reference>
<organism evidence="2 3">
    <name type="scientific">Helobdella robusta</name>
    <name type="common">Californian leech</name>
    <dbReference type="NCBI Taxonomy" id="6412"/>
    <lineage>
        <taxon>Eukaryota</taxon>
        <taxon>Metazoa</taxon>
        <taxon>Spiralia</taxon>
        <taxon>Lophotrochozoa</taxon>
        <taxon>Annelida</taxon>
        <taxon>Clitellata</taxon>
        <taxon>Hirudinea</taxon>
        <taxon>Rhynchobdellida</taxon>
        <taxon>Glossiphoniidae</taxon>
        <taxon>Helobdella</taxon>
    </lineage>
</organism>